<comment type="similarity">
    <text evidence="2 7">Belongs to the zinc-containing alcohol dehydrogenase family.</text>
</comment>
<dbReference type="InterPro" id="IPR013149">
    <property type="entry name" value="ADH-like_C"/>
</dbReference>
<feature type="domain" description="Alcohol dehydrogenase-like N-terminal" evidence="9">
    <location>
        <begin position="135"/>
        <end position="200"/>
    </location>
</feature>
<evidence type="ECO:0000256" key="4">
    <source>
        <dbReference type="ARBA" id="ARBA00022833"/>
    </source>
</evidence>
<evidence type="ECO:0000256" key="5">
    <source>
        <dbReference type="ARBA" id="ARBA00023002"/>
    </source>
</evidence>
<dbReference type="PANTHER" id="PTHR43161:SF9">
    <property type="entry name" value="SORBITOL DEHYDROGENASE"/>
    <property type="match status" value="1"/>
</dbReference>
<dbReference type="OrthoDB" id="2148442at2759"/>
<organism evidence="10 11">
    <name type="scientific">Sporidiobolus salmonicolor</name>
    <name type="common">Yeast-like fungus</name>
    <name type="synonym">Sporobolomyces salmonicolor</name>
    <dbReference type="NCBI Taxonomy" id="5005"/>
    <lineage>
        <taxon>Eukaryota</taxon>
        <taxon>Fungi</taxon>
        <taxon>Dikarya</taxon>
        <taxon>Basidiomycota</taxon>
        <taxon>Pucciniomycotina</taxon>
        <taxon>Microbotryomycetes</taxon>
        <taxon>Sporidiobolales</taxon>
        <taxon>Sporidiobolaceae</taxon>
        <taxon>Sporobolomyces</taxon>
    </lineage>
</organism>
<sequence>MSASAIPQLGEDLSIPSGQAQTAFVSLPCARPPTSPHVVALTSCVLASEQVLHGVHDVRYESRPVPQDCGPDDAIVAPKKITLCGSDVHYLEHGRIGDFVVNAPMILGHETAGIVPLRALRVRVFVDRSETELTVGNNVKNVKPGDRVALEPGKSCRVCGDCKGGHYERCPEMIFAATPPYDGTLTSFYTLPADLCYPIPANMSLEEGALIEPMSVAVHAVHNVAQMPHAANVVVFGAGPVGLLTCAVAKGLGARQVIAVDVQEPRLQFAKENDLIYDYFVSPKPAKDEARLDYSKRCAEEMQKRFGFTERGPAGVDLVIDCSGAEVCIQTGVFLLRHGGQLVHVGMGPSAINVPVSAILVKELTIKGSFRYGPDVYRLALDLVARGAVNLKSLISHRYAFKDAKLAFEANKAGKGQDGKPLIKAVIDGPTDADAALVSKA</sequence>
<dbReference type="FunFam" id="3.40.50.720:FF:000068">
    <property type="entry name" value="Sorbitol dehydrogenase"/>
    <property type="match status" value="1"/>
</dbReference>
<keyword evidence="5" id="KW-0560">Oxidoreductase</keyword>
<dbReference type="EMBL" id="CENE01000001">
    <property type="protein sequence ID" value="CEQ38895.1"/>
    <property type="molecule type" value="Genomic_DNA"/>
</dbReference>
<dbReference type="InterPro" id="IPR036291">
    <property type="entry name" value="NAD(P)-bd_dom_sf"/>
</dbReference>
<reference evidence="11" key="1">
    <citation type="submission" date="2015-02" db="EMBL/GenBank/DDBJ databases">
        <authorList>
            <person name="Gon?alves P."/>
        </authorList>
    </citation>
    <scope>NUCLEOTIDE SEQUENCE [LARGE SCALE GENOMIC DNA]</scope>
</reference>
<dbReference type="Proteomes" id="UP000243876">
    <property type="component" value="Unassembled WGS sequence"/>
</dbReference>
<dbReference type="GO" id="GO:0006062">
    <property type="term" value="P:sorbitol catabolic process"/>
    <property type="evidence" value="ECO:0007669"/>
    <property type="project" value="TreeGrafter"/>
</dbReference>
<dbReference type="Pfam" id="PF00107">
    <property type="entry name" value="ADH_zinc_N"/>
    <property type="match status" value="1"/>
</dbReference>
<evidence type="ECO:0000313" key="11">
    <source>
        <dbReference type="Proteomes" id="UP000243876"/>
    </source>
</evidence>
<dbReference type="Pfam" id="PF08240">
    <property type="entry name" value="ADH_N"/>
    <property type="match status" value="2"/>
</dbReference>
<dbReference type="SUPFAM" id="SSF51735">
    <property type="entry name" value="NAD(P)-binding Rossmann-fold domains"/>
    <property type="match status" value="1"/>
</dbReference>
<dbReference type="InterPro" id="IPR013154">
    <property type="entry name" value="ADH-like_N"/>
</dbReference>
<comment type="cofactor">
    <cofactor evidence="1 7">
        <name>Zn(2+)</name>
        <dbReference type="ChEBI" id="CHEBI:29105"/>
    </cofactor>
</comment>
<evidence type="ECO:0000259" key="9">
    <source>
        <dbReference type="Pfam" id="PF08240"/>
    </source>
</evidence>
<evidence type="ECO:0000313" key="10">
    <source>
        <dbReference type="EMBL" id="CEQ38895.1"/>
    </source>
</evidence>
<dbReference type="AlphaFoldDB" id="A0A0D6EH40"/>
<evidence type="ECO:0000256" key="1">
    <source>
        <dbReference type="ARBA" id="ARBA00001947"/>
    </source>
</evidence>
<dbReference type="GO" id="GO:0008270">
    <property type="term" value="F:zinc ion binding"/>
    <property type="evidence" value="ECO:0007669"/>
    <property type="project" value="InterPro"/>
</dbReference>
<dbReference type="InterPro" id="IPR011032">
    <property type="entry name" value="GroES-like_sf"/>
</dbReference>
<keyword evidence="6" id="KW-0520">NAD</keyword>
<dbReference type="PANTHER" id="PTHR43161">
    <property type="entry name" value="SORBITOL DEHYDROGENASE"/>
    <property type="match status" value="1"/>
</dbReference>
<evidence type="ECO:0000259" key="8">
    <source>
        <dbReference type="Pfam" id="PF00107"/>
    </source>
</evidence>
<keyword evidence="3 7" id="KW-0479">Metal-binding</keyword>
<accession>A0A0D6EH40</accession>
<proteinExistence type="inferred from homology"/>
<evidence type="ECO:0000256" key="2">
    <source>
        <dbReference type="ARBA" id="ARBA00008072"/>
    </source>
</evidence>
<keyword evidence="4 7" id="KW-0862">Zinc</keyword>
<evidence type="ECO:0000256" key="7">
    <source>
        <dbReference type="RuleBase" id="RU361277"/>
    </source>
</evidence>
<evidence type="ECO:0000256" key="6">
    <source>
        <dbReference type="ARBA" id="ARBA00023027"/>
    </source>
</evidence>
<dbReference type="PROSITE" id="PS00059">
    <property type="entry name" value="ADH_ZINC"/>
    <property type="match status" value="1"/>
</dbReference>
<dbReference type="Gene3D" id="3.90.180.10">
    <property type="entry name" value="Medium-chain alcohol dehydrogenases, catalytic domain"/>
    <property type="match status" value="1"/>
</dbReference>
<dbReference type="CDD" id="cd05285">
    <property type="entry name" value="sorbitol_DH"/>
    <property type="match status" value="1"/>
</dbReference>
<feature type="domain" description="Alcohol dehydrogenase-like C-terminal" evidence="8">
    <location>
        <begin position="240"/>
        <end position="385"/>
    </location>
</feature>
<feature type="non-terminal residue" evidence="10">
    <location>
        <position position="1"/>
    </location>
</feature>
<feature type="domain" description="Alcohol dehydrogenase-like N-terminal" evidence="9">
    <location>
        <begin position="70"/>
        <end position="115"/>
    </location>
</feature>
<keyword evidence="11" id="KW-1185">Reference proteome</keyword>
<gene>
    <name evidence="10" type="primary">SPOSA6832_00352</name>
</gene>
<dbReference type="GO" id="GO:0003939">
    <property type="term" value="F:L-iditol 2-dehydrogenase (NAD+) activity"/>
    <property type="evidence" value="ECO:0007669"/>
    <property type="project" value="TreeGrafter"/>
</dbReference>
<dbReference type="SUPFAM" id="SSF50129">
    <property type="entry name" value="GroES-like"/>
    <property type="match status" value="1"/>
</dbReference>
<dbReference type="InterPro" id="IPR045306">
    <property type="entry name" value="SDH-like"/>
</dbReference>
<evidence type="ECO:0000256" key="3">
    <source>
        <dbReference type="ARBA" id="ARBA00022723"/>
    </source>
</evidence>
<protein>
    <submittedName>
        <fullName evidence="10">SPOSA6832_00352-mRNA-1:cds</fullName>
    </submittedName>
</protein>
<dbReference type="InterPro" id="IPR002328">
    <property type="entry name" value="ADH_Zn_CS"/>
</dbReference>
<dbReference type="Gene3D" id="3.40.50.720">
    <property type="entry name" value="NAD(P)-binding Rossmann-like Domain"/>
    <property type="match status" value="1"/>
</dbReference>
<name>A0A0D6EH40_SPOSA</name>